<keyword evidence="2" id="KW-1185">Reference proteome</keyword>
<dbReference type="OrthoDB" id="6712352at2"/>
<dbReference type="NCBIfam" id="NF047637">
    <property type="entry name" value="lipo_CC0125"/>
    <property type="match status" value="1"/>
</dbReference>
<evidence type="ECO:0000313" key="2">
    <source>
        <dbReference type="Proteomes" id="UP000192132"/>
    </source>
</evidence>
<sequence length="199" mass="22125">MHALSIKLAVTGLAAALLLGGCAMVPPKPQSFASLGQFEQYQLNTAIYRVRFTGDPDMSAATAEEIALLKAAKTTLDAGYRYFVVLDQSKSAPSRRTVVYPDHLAAPNWYGPSWYGPYGLHSRWPYHRHGWGWNDPFYEGVVYNLDPVEVIYTIKCSNTASQKGEEFDARLIMSSLGPKYYLNADGTPRVMVQPMAQKP</sequence>
<name>A0A1S8CSI8_9GAMM</name>
<dbReference type="STRING" id="1907941.BKE30_13005"/>
<proteinExistence type="predicted"/>
<organism evidence="1 2">
    <name type="scientific">Alkanindiges hydrocarboniclasticus</name>
    <dbReference type="NCBI Taxonomy" id="1907941"/>
    <lineage>
        <taxon>Bacteria</taxon>
        <taxon>Pseudomonadati</taxon>
        <taxon>Pseudomonadota</taxon>
        <taxon>Gammaproteobacteria</taxon>
        <taxon>Moraxellales</taxon>
        <taxon>Moraxellaceae</taxon>
        <taxon>Alkanindiges</taxon>
    </lineage>
</organism>
<accession>A0A1S8CSI8</accession>
<dbReference type="AlphaFoldDB" id="A0A1S8CSI8"/>
<evidence type="ECO:0000313" key="1">
    <source>
        <dbReference type="EMBL" id="ONG38113.1"/>
    </source>
</evidence>
<comment type="caution">
    <text evidence="1">The sequence shown here is derived from an EMBL/GenBank/DDBJ whole genome shotgun (WGS) entry which is preliminary data.</text>
</comment>
<protein>
    <submittedName>
        <fullName evidence="1">Uncharacterized protein</fullName>
    </submittedName>
</protein>
<reference evidence="1 2" key="1">
    <citation type="submission" date="2016-10" db="EMBL/GenBank/DDBJ databases">
        <title>Draft Genome sequence of Alkanindiges sp. strain H1.</title>
        <authorList>
            <person name="Subhash Y."/>
            <person name="Lee S."/>
        </authorList>
    </citation>
    <scope>NUCLEOTIDE SEQUENCE [LARGE SCALE GENOMIC DNA]</scope>
    <source>
        <strain evidence="1 2">H1</strain>
    </source>
</reference>
<dbReference type="EMBL" id="MLCN01000037">
    <property type="protein sequence ID" value="ONG38113.1"/>
    <property type="molecule type" value="Genomic_DNA"/>
</dbReference>
<dbReference type="PROSITE" id="PS51257">
    <property type="entry name" value="PROKAR_LIPOPROTEIN"/>
    <property type="match status" value="1"/>
</dbReference>
<gene>
    <name evidence="1" type="ORF">BKE30_13005</name>
</gene>
<dbReference type="Proteomes" id="UP000192132">
    <property type="component" value="Unassembled WGS sequence"/>
</dbReference>
<dbReference type="RefSeq" id="WP_076879031.1">
    <property type="nucleotide sequence ID" value="NZ_MLCN01000037.1"/>
</dbReference>